<dbReference type="Pfam" id="PF00297">
    <property type="entry name" value="Ribosomal_L3"/>
    <property type="match status" value="1"/>
</dbReference>
<evidence type="ECO:0000256" key="3">
    <source>
        <dbReference type="ARBA" id="ARBA00022884"/>
    </source>
</evidence>
<reference evidence="8" key="1">
    <citation type="submission" date="2021-02" db="EMBL/GenBank/DDBJ databases">
        <authorList>
            <person name="Franco D."/>
        </authorList>
    </citation>
    <scope>NUCLEOTIDE SEQUENCE</scope>
    <source>
        <strain evidence="8">RANSCY</strain>
    </source>
</reference>
<dbReference type="GO" id="GO:0003735">
    <property type="term" value="F:structural constituent of ribosome"/>
    <property type="evidence" value="ECO:0007669"/>
    <property type="project" value="InterPro"/>
</dbReference>
<keyword evidence="5" id="KW-0687">Ribonucleoprotein</keyword>
<accession>A0A975ADV8</accession>
<organism evidence="8 9">
    <name type="scientific">Candidatus Vidania fulgoroideorum</name>
    <dbReference type="NCBI Taxonomy" id="881286"/>
    <lineage>
        <taxon>Bacteria</taxon>
        <taxon>Pseudomonadati</taxon>
        <taxon>Pseudomonadota</taxon>
        <taxon>Betaproteobacteria</taxon>
        <taxon>Candidatus Vidania</taxon>
    </lineage>
</organism>
<dbReference type="GO" id="GO:0006412">
    <property type="term" value="P:translation"/>
    <property type="evidence" value="ECO:0007669"/>
    <property type="project" value="InterPro"/>
</dbReference>
<comment type="similarity">
    <text evidence="1">Belongs to the universal ribosomal protein uL3 family.</text>
</comment>
<dbReference type="PANTHER" id="PTHR11229:SF16">
    <property type="entry name" value="LARGE RIBOSOMAL SUBUNIT PROTEIN UL3C"/>
    <property type="match status" value="1"/>
</dbReference>
<evidence type="ECO:0000313" key="8">
    <source>
        <dbReference type="EMBL" id="QSW37955.1"/>
    </source>
</evidence>
<evidence type="ECO:0000256" key="6">
    <source>
        <dbReference type="ARBA" id="ARBA00035243"/>
    </source>
</evidence>
<evidence type="ECO:0000256" key="1">
    <source>
        <dbReference type="ARBA" id="ARBA00006540"/>
    </source>
</evidence>
<dbReference type="GO" id="GO:0019843">
    <property type="term" value="F:rRNA binding"/>
    <property type="evidence" value="ECO:0007669"/>
    <property type="project" value="UniProtKB-KW"/>
</dbReference>
<dbReference type="GO" id="GO:1990904">
    <property type="term" value="C:ribonucleoprotein complex"/>
    <property type="evidence" value="ECO:0007669"/>
    <property type="project" value="UniProtKB-KW"/>
</dbReference>
<sequence>MKKKYIAFKGFTSNIFVMGEHIQVTEINISSPYSNYKLNKNIIIDPYCHFSLGSPISLTGISTGKGFCGVIKRYGFSSGNKSHGNSKSHNKPGSIGMCQDPGRVFKGKKMPGHKGFSNSHKMNLRIVLIEKNRIIIKGCIPGSFGSRISIRL</sequence>
<evidence type="ECO:0000256" key="7">
    <source>
        <dbReference type="ARBA" id="ARBA00035457"/>
    </source>
</evidence>
<dbReference type="GO" id="GO:0005840">
    <property type="term" value="C:ribosome"/>
    <property type="evidence" value="ECO:0007669"/>
    <property type="project" value="UniProtKB-KW"/>
</dbReference>
<keyword evidence="3" id="KW-0694">RNA-binding</keyword>
<proteinExistence type="inferred from homology"/>
<evidence type="ECO:0000313" key="9">
    <source>
        <dbReference type="Proteomes" id="UP000663347"/>
    </source>
</evidence>
<evidence type="ECO:0000256" key="5">
    <source>
        <dbReference type="ARBA" id="ARBA00023274"/>
    </source>
</evidence>
<dbReference type="EMBL" id="CP071412">
    <property type="protein sequence ID" value="QSW37955.1"/>
    <property type="molecule type" value="Genomic_DNA"/>
</dbReference>
<dbReference type="FunFam" id="2.40.30.10:FF:000004">
    <property type="entry name" value="50S ribosomal protein L3"/>
    <property type="match status" value="1"/>
</dbReference>
<reference evidence="8" key="2">
    <citation type="submission" date="2021-03" db="EMBL/GenBank/DDBJ databases">
        <title>Alternative transmission patterns in independently acquired nutritional co-symbionts of Dictyopharidae planthoppers.</title>
        <authorList>
            <person name="Michalik A."/>
            <person name="Lukasik P."/>
        </authorList>
    </citation>
    <scope>NUCLEOTIDE SEQUENCE</scope>
    <source>
        <strain evidence="8">RANSCY</strain>
    </source>
</reference>
<dbReference type="InterPro" id="IPR019927">
    <property type="entry name" value="Ribosomal_uL3_bac/org-type"/>
</dbReference>
<evidence type="ECO:0000256" key="4">
    <source>
        <dbReference type="ARBA" id="ARBA00022980"/>
    </source>
</evidence>
<name>A0A975ADV8_9PROT</name>
<dbReference type="InterPro" id="IPR009000">
    <property type="entry name" value="Transl_B-barrel_sf"/>
</dbReference>
<dbReference type="SUPFAM" id="SSF50447">
    <property type="entry name" value="Translation proteins"/>
    <property type="match status" value="1"/>
</dbReference>
<dbReference type="AlphaFoldDB" id="A0A975ADV8"/>
<protein>
    <recommendedName>
        <fullName evidence="6">Large ribosomal subunit protein uL3</fullName>
    </recommendedName>
    <alternativeName>
        <fullName evidence="7">50S ribosomal protein L3</fullName>
    </alternativeName>
</protein>
<keyword evidence="2" id="KW-0699">rRNA-binding</keyword>
<gene>
    <name evidence="8" type="ORF">JSR06_00665</name>
</gene>
<dbReference type="Proteomes" id="UP000663347">
    <property type="component" value="Chromosome"/>
</dbReference>
<evidence type="ECO:0000256" key="2">
    <source>
        <dbReference type="ARBA" id="ARBA00022730"/>
    </source>
</evidence>
<keyword evidence="4 8" id="KW-0689">Ribosomal protein</keyword>
<dbReference type="Gene3D" id="2.40.30.10">
    <property type="entry name" value="Translation factors"/>
    <property type="match status" value="1"/>
</dbReference>
<dbReference type="PANTHER" id="PTHR11229">
    <property type="entry name" value="50S RIBOSOMAL PROTEIN L3"/>
    <property type="match status" value="1"/>
</dbReference>
<dbReference type="InterPro" id="IPR000597">
    <property type="entry name" value="Ribosomal_uL3"/>
</dbReference>